<dbReference type="RefSeq" id="XP_030749751.1">
    <property type="nucleotide sequence ID" value="XM_030893891.1"/>
</dbReference>
<dbReference type="AlphaFoldDB" id="A0A6J2XF47"/>
<gene>
    <name evidence="5" type="primary">LOC115877646</name>
</gene>
<dbReference type="Proteomes" id="UP000504635">
    <property type="component" value="Unplaced"/>
</dbReference>
<dbReference type="InterPro" id="IPR000863">
    <property type="entry name" value="Sulfotransferase_dom"/>
</dbReference>
<feature type="domain" description="Sulfotransferase" evidence="3">
    <location>
        <begin position="35"/>
        <end position="325"/>
    </location>
</feature>
<evidence type="ECO:0000313" key="5">
    <source>
        <dbReference type="RefSeq" id="XP_030749751.1"/>
    </source>
</evidence>
<dbReference type="KEGG" id="soy:115877646"/>
<accession>A0A6J2XF47</accession>
<dbReference type="Gene3D" id="3.40.50.300">
    <property type="entry name" value="P-loop containing nucleotide triphosphate hydrolases"/>
    <property type="match status" value="1"/>
</dbReference>
<keyword evidence="2" id="KW-0808">Transferase</keyword>
<name>A0A6J2XF47_SITOR</name>
<dbReference type="PANTHER" id="PTHR11783">
    <property type="entry name" value="SULFOTRANSFERASE SULT"/>
    <property type="match status" value="1"/>
</dbReference>
<dbReference type="InterPro" id="IPR027417">
    <property type="entry name" value="P-loop_NTPase"/>
</dbReference>
<dbReference type="SUPFAM" id="SSF52540">
    <property type="entry name" value="P-loop containing nucleoside triphosphate hydrolases"/>
    <property type="match status" value="1"/>
</dbReference>
<dbReference type="OrthoDB" id="205623at2759"/>
<evidence type="ECO:0000259" key="3">
    <source>
        <dbReference type="Pfam" id="PF00685"/>
    </source>
</evidence>
<reference evidence="5" key="1">
    <citation type="submission" date="2025-08" db="UniProtKB">
        <authorList>
            <consortium name="RefSeq"/>
        </authorList>
    </citation>
    <scope>IDENTIFICATION</scope>
    <source>
        <tissue evidence="5">Gonads</tissue>
    </source>
</reference>
<dbReference type="GO" id="GO:0008146">
    <property type="term" value="F:sulfotransferase activity"/>
    <property type="evidence" value="ECO:0007669"/>
    <property type="project" value="InterPro"/>
</dbReference>
<evidence type="ECO:0000256" key="1">
    <source>
        <dbReference type="ARBA" id="ARBA00005771"/>
    </source>
</evidence>
<dbReference type="Pfam" id="PF00685">
    <property type="entry name" value="Sulfotransfer_1"/>
    <property type="match status" value="1"/>
</dbReference>
<evidence type="ECO:0000256" key="2">
    <source>
        <dbReference type="ARBA" id="ARBA00022679"/>
    </source>
</evidence>
<keyword evidence="4" id="KW-1185">Reference proteome</keyword>
<proteinExistence type="inferred from homology"/>
<evidence type="ECO:0000313" key="4">
    <source>
        <dbReference type="Proteomes" id="UP000504635"/>
    </source>
</evidence>
<organism evidence="4 5">
    <name type="scientific">Sitophilus oryzae</name>
    <name type="common">Rice weevil</name>
    <name type="synonym">Curculio oryzae</name>
    <dbReference type="NCBI Taxonomy" id="7048"/>
    <lineage>
        <taxon>Eukaryota</taxon>
        <taxon>Metazoa</taxon>
        <taxon>Ecdysozoa</taxon>
        <taxon>Arthropoda</taxon>
        <taxon>Hexapoda</taxon>
        <taxon>Insecta</taxon>
        <taxon>Pterygota</taxon>
        <taxon>Neoptera</taxon>
        <taxon>Endopterygota</taxon>
        <taxon>Coleoptera</taxon>
        <taxon>Polyphaga</taxon>
        <taxon>Cucujiformia</taxon>
        <taxon>Curculionidae</taxon>
        <taxon>Dryophthorinae</taxon>
        <taxon>Sitophilus</taxon>
    </lineage>
</organism>
<dbReference type="InParanoid" id="A0A6J2XF47"/>
<sequence>MTETEFSLESFGRKCLLPPAYKEIEQKVIDTAIYKDDVWTVSYPRTGSTWCQEIVWLIGNDLDFEKAKTVLQQLRAPLIETSIVMFDCVDQKIIPIKDQPELKYKRGFLPYSSMPDSNTSKSLYQLFSDSLSFVENMPSPRFIKSHLSLELLPKKLFTVKPKVIYIMRNPKDLCVSYYYHCKIYHKINVDFEIFCELFMNDALPIGSIFNHYFGFWNRRHDENILILRYEDLKTDTRETIKKIAIFMEKPLNDEDADAISEFLSFHNMRKNKACNLQVFFDAIQGDDFYSKAGIHFIRKGIVGDHKNIMTEEMIKKFDKWIQDNICGTDLWF</sequence>
<comment type="similarity">
    <text evidence="1">Belongs to the sulfotransferase 1 family.</text>
</comment>
<protein>
    <submittedName>
        <fullName evidence="5">Sulfotransferase family cytosolic 1B member 1-like</fullName>
    </submittedName>
</protein>
<dbReference type="GeneID" id="115877646"/>